<comment type="caution">
    <text evidence="1">The sequence shown here is derived from an EMBL/GenBank/DDBJ whole genome shotgun (WGS) entry which is preliminary data.</text>
</comment>
<evidence type="ECO:0000313" key="2">
    <source>
        <dbReference type="Proteomes" id="UP000789901"/>
    </source>
</evidence>
<dbReference type="EMBL" id="CAJVQB010053513">
    <property type="protein sequence ID" value="CAG8836416.1"/>
    <property type="molecule type" value="Genomic_DNA"/>
</dbReference>
<evidence type="ECO:0000313" key="1">
    <source>
        <dbReference type="EMBL" id="CAG8836416.1"/>
    </source>
</evidence>
<organism evidence="1 2">
    <name type="scientific">Gigaspora margarita</name>
    <dbReference type="NCBI Taxonomy" id="4874"/>
    <lineage>
        <taxon>Eukaryota</taxon>
        <taxon>Fungi</taxon>
        <taxon>Fungi incertae sedis</taxon>
        <taxon>Mucoromycota</taxon>
        <taxon>Glomeromycotina</taxon>
        <taxon>Glomeromycetes</taxon>
        <taxon>Diversisporales</taxon>
        <taxon>Gigasporaceae</taxon>
        <taxon>Gigaspora</taxon>
    </lineage>
</organism>
<dbReference type="Proteomes" id="UP000789901">
    <property type="component" value="Unassembled WGS sequence"/>
</dbReference>
<keyword evidence="2" id="KW-1185">Reference proteome</keyword>
<sequence length="43" mass="5234">AAHYKPFFETPISIELDRKYAKESIVFSRQEYKNYSELSIDYR</sequence>
<reference evidence="1 2" key="1">
    <citation type="submission" date="2021-06" db="EMBL/GenBank/DDBJ databases">
        <authorList>
            <person name="Kallberg Y."/>
            <person name="Tangrot J."/>
            <person name="Rosling A."/>
        </authorList>
    </citation>
    <scope>NUCLEOTIDE SEQUENCE [LARGE SCALE GENOMIC DNA]</scope>
    <source>
        <strain evidence="1 2">120-4 pot B 10/14</strain>
    </source>
</reference>
<name>A0ABN7WN19_GIGMA</name>
<protein>
    <submittedName>
        <fullName evidence="1">11983_t:CDS:1</fullName>
    </submittedName>
</protein>
<proteinExistence type="predicted"/>
<feature type="non-terminal residue" evidence="1">
    <location>
        <position position="43"/>
    </location>
</feature>
<feature type="non-terminal residue" evidence="1">
    <location>
        <position position="1"/>
    </location>
</feature>
<accession>A0ABN7WN19</accession>
<gene>
    <name evidence="1" type="ORF">GMARGA_LOCUS33029</name>
</gene>